<reference evidence="2 3" key="1">
    <citation type="journal article" date="2019" name="Nat. Microbiol.">
        <title>Mediterranean grassland soil C-N compound turnover is dependent on rainfall and depth, and is mediated by genomically divergent microorganisms.</title>
        <authorList>
            <person name="Diamond S."/>
            <person name="Andeer P.F."/>
            <person name="Li Z."/>
            <person name="Crits-Christoph A."/>
            <person name="Burstein D."/>
            <person name="Anantharaman K."/>
            <person name="Lane K.R."/>
            <person name="Thomas B.C."/>
            <person name="Pan C."/>
            <person name="Northen T.R."/>
            <person name="Banfield J.F."/>
        </authorList>
    </citation>
    <scope>NUCLEOTIDE SEQUENCE [LARGE SCALE GENOMIC DNA]</scope>
    <source>
        <strain evidence="2">WS_11</strain>
    </source>
</reference>
<feature type="signal peptide" evidence="1">
    <location>
        <begin position="1"/>
        <end position="29"/>
    </location>
</feature>
<organism evidence="2 3">
    <name type="scientific">Eiseniibacteriota bacterium</name>
    <dbReference type="NCBI Taxonomy" id="2212470"/>
    <lineage>
        <taxon>Bacteria</taxon>
        <taxon>Candidatus Eiseniibacteriota</taxon>
    </lineage>
</organism>
<dbReference type="Proteomes" id="UP000319771">
    <property type="component" value="Unassembled WGS sequence"/>
</dbReference>
<name>A0A538UE60_UNCEI</name>
<protein>
    <submittedName>
        <fullName evidence="2">Uncharacterized protein</fullName>
    </submittedName>
</protein>
<dbReference type="EMBL" id="VBPB01000008">
    <property type="protein sequence ID" value="TMQ74174.1"/>
    <property type="molecule type" value="Genomic_DNA"/>
</dbReference>
<gene>
    <name evidence="2" type="ORF">E6K81_00830</name>
</gene>
<evidence type="ECO:0000256" key="1">
    <source>
        <dbReference type="SAM" id="SignalP"/>
    </source>
</evidence>
<feature type="chain" id="PRO_5022075554" evidence="1">
    <location>
        <begin position="30"/>
        <end position="142"/>
    </location>
</feature>
<sequence>MRRRLARIAWALVAALPLVLFGGSPAARAATSPATLRAPAAPGSLVGFRTQALLVEHYRKHGREFGALSLPQYLARAQALRDRPAGGDVLEIVRDDGVTTRFDRRSGAFIAFGRDGVIRTFFRPREGERYFRRQALRHGEAG</sequence>
<accession>A0A538UE60</accession>
<evidence type="ECO:0000313" key="3">
    <source>
        <dbReference type="Proteomes" id="UP000319771"/>
    </source>
</evidence>
<keyword evidence="1" id="KW-0732">Signal</keyword>
<dbReference type="AlphaFoldDB" id="A0A538UE60"/>
<evidence type="ECO:0000313" key="2">
    <source>
        <dbReference type="EMBL" id="TMQ74174.1"/>
    </source>
</evidence>
<comment type="caution">
    <text evidence="2">The sequence shown here is derived from an EMBL/GenBank/DDBJ whole genome shotgun (WGS) entry which is preliminary data.</text>
</comment>
<proteinExistence type="predicted"/>